<dbReference type="PANTHER" id="PTHR42901">
    <property type="entry name" value="ALCOHOL DEHYDROGENASE"/>
    <property type="match status" value="1"/>
</dbReference>
<dbReference type="Gene3D" id="3.40.50.720">
    <property type="entry name" value="NAD(P)-binding Rossmann-like Domain"/>
    <property type="match status" value="1"/>
</dbReference>
<evidence type="ECO:0000256" key="1">
    <source>
        <dbReference type="ARBA" id="ARBA00006484"/>
    </source>
</evidence>
<dbReference type="AlphaFoldDB" id="A0A0G4H9Z3"/>
<dbReference type="VEuPathDB" id="CryptoDB:Cvel_25571"/>
<sequence>MASALYPSQSLAGDTVLVTGATAGIGEACAWRFAEAGCKLVLTGRRTDRLQALEKELKAAYPGLEVRCISFDVSDTARAAALPAELLPWTVDILVNNAGLALGVSSVVDNDITDMQTMLNTNVLGLMAMTTAFVSGMRSRGKGHVINIGSVAGKFAYVGGSGYCASKFAVDAFTTAARHDLVGTPIRVTSICPGLVNTEFSTVRLGSKDKADKVYEGVTPLVAKDIADNVLYAVTRPPHVQIADMLVYATNQSGPKNVARVGPSLGAPAN</sequence>
<dbReference type="EMBL" id="CDMZ01002112">
    <property type="protein sequence ID" value="CEM40824.1"/>
    <property type="molecule type" value="Genomic_DNA"/>
</dbReference>
<dbReference type="PhylomeDB" id="A0A0G4H9Z3"/>
<dbReference type="GO" id="GO:0016616">
    <property type="term" value="F:oxidoreductase activity, acting on the CH-OH group of donors, NAD or NADP as acceptor"/>
    <property type="evidence" value="ECO:0007669"/>
    <property type="project" value="UniProtKB-ARBA"/>
</dbReference>
<reference evidence="5" key="1">
    <citation type="submission" date="2014-11" db="EMBL/GenBank/DDBJ databases">
        <authorList>
            <person name="Otto D Thomas"/>
            <person name="Naeem Raeece"/>
        </authorList>
    </citation>
    <scope>NUCLEOTIDE SEQUENCE</scope>
</reference>
<keyword evidence="2" id="KW-0560">Oxidoreductase</keyword>
<comment type="similarity">
    <text evidence="1 3">Belongs to the short-chain dehydrogenases/reductases (SDR) family.</text>
</comment>
<evidence type="ECO:0000256" key="3">
    <source>
        <dbReference type="RuleBase" id="RU000363"/>
    </source>
</evidence>
<accession>A0A0G4H9Z3</accession>
<dbReference type="InterPro" id="IPR020904">
    <property type="entry name" value="Sc_DH/Rdtase_CS"/>
</dbReference>
<dbReference type="InterPro" id="IPR002347">
    <property type="entry name" value="SDR_fam"/>
</dbReference>
<dbReference type="PRINTS" id="PR00081">
    <property type="entry name" value="GDHRDH"/>
</dbReference>
<evidence type="ECO:0000259" key="4">
    <source>
        <dbReference type="SMART" id="SM00822"/>
    </source>
</evidence>
<dbReference type="InterPro" id="IPR036291">
    <property type="entry name" value="NAD(P)-bd_dom_sf"/>
</dbReference>
<dbReference type="PROSITE" id="PS00061">
    <property type="entry name" value="ADH_SHORT"/>
    <property type="match status" value="1"/>
</dbReference>
<feature type="domain" description="Ketoreductase" evidence="4">
    <location>
        <begin position="14"/>
        <end position="199"/>
    </location>
</feature>
<name>A0A0G4H9Z3_9ALVE</name>
<gene>
    <name evidence="5" type="ORF">Cvel_25571</name>
</gene>
<dbReference type="InterPro" id="IPR057326">
    <property type="entry name" value="KR_dom"/>
</dbReference>
<proteinExistence type="inferred from homology"/>
<dbReference type="SUPFAM" id="SSF51735">
    <property type="entry name" value="NAD(P)-binding Rossmann-fold domains"/>
    <property type="match status" value="1"/>
</dbReference>
<protein>
    <recommendedName>
        <fullName evidence="4">Ketoreductase domain-containing protein</fullName>
    </recommendedName>
</protein>
<dbReference type="PANTHER" id="PTHR42901:SF1">
    <property type="entry name" value="ALCOHOL DEHYDROGENASE"/>
    <property type="match status" value="1"/>
</dbReference>
<evidence type="ECO:0000313" key="5">
    <source>
        <dbReference type="EMBL" id="CEM40824.1"/>
    </source>
</evidence>
<organism evidence="5">
    <name type="scientific">Chromera velia CCMP2878</name>
    <dbReference type="NCBI Taxonomy" id="1169474"/>
    <lineage>
        <taxon>Eukaryota</taxon>
        <taxon>Sar</taxon>
        <taxon>Alveolata</taxon>
        <taxon>Colpodellida</taxon>
        <taxon>Chromeraceae</taxon>
        <taxon>Chromera</taxon>
    </lineage>
</organism>
<dbReference type="FunFam" id="3.40.50.720:FF:000047">
    <property type="entry name" value="NADP-dependent L-serine/L-allo-threonine dehydrogenase"/>
    <property type="match status" value="1"/>
</dbReference>
<dbReference type="SMART" id="SM00822">
    <property type="entry name" value="PKS_KR"/>
    <property type="match status" value="1"/>
</dbReference>
<dbReference type="Pfam" id="PF00106">
    <property type="entry name" value="adh_short"/>
    <property type="match status" value="1"/>
</dbReference>
<dbReference type="PRINTS" id="PR00080">
    <property type="entry name" value="SDRFAMILY"/>
</dbReference>
<evidence type="ECO:0000256" key="2">
    <source>
        <dbReference type="ARBA" id="ARBA00023002"/>
    </source>
</evidence>